<evidence type="ECO:0000313" key="3">
    <source>
        <dbReference type="Proteomes" id="UP000000763"/>
    </source>
</evidence>
<proteinExistence type="predicted"/>
<feature type="region of interest" description="Disordered" evidence="1">
    <location>
        <begin position="135"/>
        <end position="154"/>
    </location>
</feature>
<evidence type="ECO:0000256" key="1">
    <source>
        <dbReference type="SAM" id="MobiDB-lite"/>
    </source>
</evidence>
<feature type="compositionally biased region" description="Pro residues" evidence="1">
    <location>
        <begin position="202"/>
        <end position="211"/>
    </location>
</feature>
<reference evidence="3" key="2">
    <citation type="journal article" date="2008" name="Nucleic Acids Res.">
        <title>The rice annotation project database (RAP-DB): 2008 update.</title>
        <authorList>
            <consortium name="The rice annotation project (RAP)"/>
        </authorList>
    </citation>
    <scope>GENOME REANNOTATION</scope>
    <source>
        <strain evidence="3">cv. Nipponbare</strain>
    </source>
</reference>
<dbReference type="AlphaFoldDB" id="Q75GA8"/>
<evidence type="ECO:0000313" key="2">
    <source>
        <dbReference type="EMBL" id="AAS98485.1"/>
    </source>
</evidence>
<dbReference type="EMBL" id="AC145396">
    <property type="protein sequence ID" value="AAS98485.1"/>
    <property type="molecule type" value="Genomic_DNA"/>
</dbReference>
<reference evidence="3" key="1">
    <citation type="journal article" date="2005" name="Nature">
        <title>The map-based sequence of the rice genome.</title>
        <authorList>
            <consortium name="International rice genome sequencing project (IRGSP)"/>
            <person name="Matsumoto T."/>
            <person name="Wu J."/>
            <person name="Kanamori H."/>
            <person name="Katayose Y."/>
            <person name="Fujisawa M."/>
            <person name="Namiki N."/>
            <person name="Mizuno H."/>
            <person name="Yamamoto K."/>
            <person name="Antonio B.A."/>
            <person name="Baba T."/>
            <person name="Sakata K."/>
            <person name="Nagamura Y."/>
            <person name="Aoki H."/>
            <person name="Arikawa K."/>
            <person name="Arita K."/>
            <person name="Bito T."/>
            <person name="Chiden Y."/>
            <person name="Fujitsuka N."/>
            <person name="Fukunaka R."/>
            <person name="Hamada M."/>
            <person name="Harada C."/>
            <person name="Hayashi A."/>
            <person name="Hijishita S."/>
            <person name="Honda M."/>
            <person name="Hosokawa S."/>
            <person name="Ichikawa Y."/>
            <person name="Idonuma A."/>
            <person name="Iijima M."/>
            <person name="Ikeda M."/>
            <person name="Ikeno M."/>
            <person name="Ito K."/>
            <person name="Ito S."/>
            <person name="Ito T."/>
            <person name="Ito Y."/>
            <person name="Ito Y."/>
            <person name="Iwabuchi A."/>
            <person name="Kamiya K."/>
            <person name="Karasawa W."/>
            <person name="Kurita K."/>
            <person name="Katagiri S."/>
            <person name="Kikuta A."/>
            <person name="Kobayashi H."/>
            <person name="Kobayashi N."/>
            <person name="Machita K."/>
            <person name="Maehara T."/>
            <person name="Masukawa M."/>
            <person name="Mizubayashi T."/>
            <person name="Mukai Y."/>
            <person name="Nagasaki H."/>
            <person name="Nagata Y."/>
            <person name="Naito S."/>
            <person name="Nakashima M."/>
            <person name="Nakama Y."/>
            <person name="Nakamichi Y."/>
            <person name="Nakamura M."/>
            <person name="Meguro A."/>
            <person name="Negishi M."/>
            <person name="Ohta I."/>
            <person name="Ohta T."/>
            <person name="Okamoto M."/>
            <person name="Ono N."/>
            <person name="Saji S."/>
            <person name="Sakaguchi M."/>
            <person name="Sakai K."/>
            <person name="Shibata M."/>
            <person name="Shimokawa T."/>
            <person name="Song J."/>
            <person name="Takazaki Y."/>
            <person name="Terasawa K."/>
            <person name="Tsugane M."/>
            <person name="Tsuji K."/>
            <person name="Ueda S."/>
            <person name="Waki K."/>
            <person name="Yamagata H."/>
            <person name="Yamamoto M."/>
            <person name="Yamamoto S."/>
            <person name="Yamane H."/>
            <person name="Yoshiki S."/>
            <person name="Yoshihara R."/>
            <person name="Yukawa K."/>
            <person name="Zhong H."/>
            <person name="Yano M."/>
            <person name="Yuan Q."/>
            <person name="Ouyang S."/>
            <person name="Liu J."/>
            <person name="Jones K.M."/>
            <person name="Gansberger K."/>
            <person name="Moffat K."/>
            <person name="Hill J."/>
            <person name="Bera J."/>
            <person name="Fadrosh D."/>
            <person name="Jin S."/>
            <person name="Johri S."/>
            <person name="Kim M."/>
            <person name="Overton L."/>
            <person name="Reardon M."/>
            <person name="Tsitrin T."/>
            <person name="Vuong H."/>
            <person name="Weaver B."/>
            <person name="Ciecko A."/>
            <person name="Tallon L."/>
            <person name="Jackson J."/>
            <person name="Pai G."/>
            <person name="Aken S.V."/>
            <person name="Utterback T."/>
            <person name="Reidmuller S."/>
            <person name="Feldblyum T."/>
            <person name="Hsiao J."/>
            <person name="Zismann V."/>
            <person name="Iobst S."/>
            <person name="de Vazeille A.R."/>
            <person name="Buell C.R."/>
            <person name="Ying K."/>
            <person name="Li Y."/>
            <person name="Lu T."/>
            <person name="Huang Y."/>
            <person name="Zhao Q."/>
            <person name="Feng Q."/>
            <person name="Zhang L."/>
            <person name="Zhu J."/>
            <person name="Weng Q."/>
            <person name="Mu J."/>
            <person name="Lu Y."/>
            <person name="Fan D."/>
            <person name="Liu Y."/>
            <person name="Guan J."/>
            <person name="Zhang Y."/>
            <person name="Yu S."/>
            <person name="Liu X."/>
            <person name="Zhang Y."/>
            <person name="Hong G."/>
            <person name="Han B."/>
            <person name="Choisne N."/>
            <person name="Demange N."/>
            <person name="Orjeda G."/>
            <person name="Samain S."/>
            <person name="Cattolico L."/>
            <person name="Pelletier E."/>
            <person name="Couloux A."/>
            <person name="Segurens B."/>
            <person name="Wincker P."/>
            <person name="D'Hont A."/>
            <person name="Scarpelli C."/>
            <person name="Weissenbach J."/>
            <person name="Salanoubat M."/>
            <person name="Quetier F."/>
            <person name="Yu Y."/>
            <person name="Kim H.R."/>
            <person name="Rambo T."/>
            <person name="Currie J."/>
            <person name="Collura K."/>
            <person name="Luo M."/>
            <person name="Yang T."/>
            <person name="Ammiraju J.S.S."/>
            <person name="Engler F."/>
            <person name="Soderlund C."/>
            <person name="Wing R.A."/>
            <person name="Palmer L.E."/>
            <person name="de la Bastide M."/>
            <person name="Spiegel L."/>
            <person name="Nascimento L."/>
            <person name="Zutavern T."/>
            <person name="O'Shaughnessy A."/>
            <person name="Dike S."/>
            <person name="Dedhia N."/>
            <person name="Preston R."/>
            <person name="Balija V."/>
            <person name="McCombie W.R."/>
            <person name="Chow T."/>
            <person name="Chen H."/>
            <person name="Chung M."/>
            <person name="Chen C."/>
            <person name="Shaw J."/>
            <person name="Wu H."/>
            <person name="Hsiao K."/>
            <person name="Chao Y."/>
            <person name="Chu M."/>
            <person name="Cheng C."/>
            <person name="Hour A."/>
            <person name="Lee P."/>
            <person name="Lin S."/>
            <person name="Lin Y."/>
            <person name="Liou J."/>
            <person name="Liu S."/>
            <person name="Hsing Y."/>
            <person name="Raghuvanshi S."/>
            <person name="Mohanty A."/>
            <person name="Bharti A.K."/>
            <person name="Gaur A."/>
            <person name="Gupta V."/>
            <person name="Kumar D."/>
            <person name="Ravi V."/>
            <person name="Vij S."/>
            <person name="Kapur A."/>
            <person name="Khurana P."/>
            <person name="Khurana P."/>
            <person name="Khurana J.P."/>
            <person name="Tyagi A.K."/>
            <person name="Gaikwad K."/>
            <person name="Singh A."/>
            <person name="Dalal V."/>
            <person name="Srivastava S."/>
            <person name="Dixit A."/>
            <person name="Pal A.K."/>
            <person name="Ghazi I.A."/>
            <person name="Yadav M."/>
            <person name="Pandit A."/>
            <person name="Bhargava A."/>
            <person name="Sureshbabu K."/>
            <person name="Batra K."/>
            <person name="Sharma T.R."/>
            <person name="Mohapatra T."/>
            <person name="Singh N.K."/>
            <person name="Messing J."/>
            <person name="Nelson A.B."/>
            <person name="Fuks G."/>
            <person name="Kavchok S."/>
            <person name="Keizer G."/>
            <person name="Linton E."/>
            <person name="Llaca V."/>
            <person name="Song R."/>
            <person name="Tanyolac B."/>
            <person name="Young S."/>
            <person name="Ho-Il K."/>
            <person name="Hahn J.H."/>
            <person name="Sangsakoo G."/>
            <person name="Vanavichit A."/>
            <person name="de Mattos Luiz.A.T."/>
            <person name="Zimmer P.D."/>
            <person name="Malone G."/>
            <person name="Dellagostin O."/>
            <person name="de Oliveira A.C."/>
            <person name="Bevan M."/>
            <person name="Bancroft I."/>
            <person name="Minx P."/>
            <person name="Cordum H."/>
            <person name="Wilson R."/>
            <person name="Cheng Z."/>
            <person name="Jin W."/>
            <person name="Jiang J."/>
            <person name="Leong S.A."/>
            <person name="Iwama H."/>
            <person name="Gojobori T."/>
            <person name="Itoh T."/>
            <person name="Niimura Y."/>
            <person name="Fujii Y."/>
            <person name="Habara T."/>
            <person name="Sakai H."/>
            <person name="Sato Y."/>
            <person name="Wilson G."/>
            <person name="Kumar K."/>
            <person name="McCouch S."/>
            <person name="Juretic N."/>
            <person name="Hoen D."/>
            <person name="Wright S."/>
            <person name="Bruskiewich R."/>
            <person name="Bureau T."/>
            <person name="Miyao A."/>
            <person name="Hirochika H."/>
            <person name="Nishikawa T."/>
            <person name="Kadowaki K."/>
            <person name="Sugiura M."/>
            <person name="Burr B."/>
            <person name="Sasaki T."/>
        </authorList>
    </citation>
    <scope>NUCLEOTIDE SEQUENCE [LARGE SCALE GENOMIC DNA]</scope>
    <source>
        <strain evidence="3">cv. Nipponbare</strain>
    </source>
</reference>
<accession>Q75GA8</accession>
<feature type="compositionally biased region" description="Low complexity" evidence="1">
    <location>
        <begin position="213"/>
        <end position="225"/>
    </location>
</feature>
<protein>
    <submittedName>
        <fullName evidence="2">Uncharacterized protein</fullName>
    </submittedName>
</protein>
<dbReference type="Proteomes" id="UP000000763">
    <property type="component" value="Chromosome 5"/>
</dbReference>
<organism evidence="2 3">
    <name type="scientific">Oryza sativa subsp. japonica</name>
    <name type="common">Rice</name>
    <dbReference type="NCBI Taxonomy" id="39947"/>
    <lineage>
        <taxon>Eukaryota</taxon>
        <taxon>Viridiplantae</taxon>
        <taxon>Streptophyta</taxon>
        <taxon>Embryophyta</taxon>
        <taxon>Tracheophyta</taxon>
        <taxon>Spermatophyta</taxon>
        <taxon>Magnoliopsida</taxon>
        <taxon>Liliopsida</taxon>
        <taxon>Poales</taxon>
        <taxon>Poaceae</taxon>
        <taxon>BOP clade</taxon>
        <taxon>Oryzoideae</taxon>
        <taxon>Oryzeae</taxon>
        <taxon>Oryzinae</taxon>
        <taxon>Oryza</taxon>
        <taxon>Oryza sativa</taxon>
    </lineage>
</organism>
<feature type="region of interest" description="Disordered" evidence="1">
    <location>
        <begin position="197"/>
        <end position="239"/>
    </location>
</feature>
<gene>
    <name evidence="2" type="primary">OSJNBa0042F15.7</name>
</gene>
<name>Q75GA8_ORYSJ</name>
<sequence>MHRRLGEHVSENLRLRRPAPEEGINKIFRSTSRVCLLIFHDGSSSSTLDSCAPTTTPNITRCSCMCATPCQPDPQKNKNPRQTTKIPFAKIAKTPRSSPTCENRIFSDEALRGPPAKIKNIFFAASLLSYDRRRHQQHRRGEGHGEKGCGGAAPLDLARGGSVAAVVEEDTIVDRECGDDGGRGFSRMVWRQAVEEVAAARPSPPSLPGPPQGRGEAAVAEEGAVTRPSPLLRSRKHTL</sequence>